<evidence type="ECO:0000313" key="3">
    <source>
        <dbReference type="Proteomes" id="UP000316609"/>
    </source>
</evidence>
<dbReference type="PROSITE" id="PS51850">
    <property type="entry name" value="KARI_N"/>
    <property type="match status" value="1"/>
</dbReference>
<comment type="caution">
    <text evidence="2">The sequence shown here is derived from an EMBL/GenBank/DDBJ whole genome shotgun (WGS) entry which is preliminary data.</text>
</comment>
<evidence type="ECO:0000259" key="1">
    <source>
        <dbReference type="PROSITE" id="PS51850"/>
    </source>
</evidence>
<keyword evidence="2" id="KW-0413">Isomerase</keyword>
<dbReference type="EMBL" id="VBOY01000164">
    <property type="protein sequence ID" value="TMQ61679.1"/>
    <property type="molecule type" value="Genomic_DNA"/>
</dbReference>
<organism evidence="2 3">
    <name type="scientific">Eiseniibacteriota bacterium</name>
    <dbReference type="NCBI Taxonomy" id="2212470"/>
    <lineage>
        <taxon>Bacteria</taxon>
        <taxon>Candidatus Eiseniibacteriota</taxon>
    </lineage>
</organism>
<dbReference type="EC" id="1.1.1.86" evidence="2"/>
<dbReference type="AlphaFoldDB" id="A0A538TDF3"/>
<reference evidence="2 3" key="1">
    <citation type="journal article" date="2019" name="Nat. Microbiol.">
        <title>Mediterranean grassland soil C-N compound turnover is dependent on rainfall and depth, and is mediated by genomically divergent microorganisms.</title>
        <authorList>
            <person name="Diamond S."/>
            <person name="Andeer P.F."/>
            <person name="Li Z."/>
            <person name="Crits-Christoph A."/>
            <person name="Burstein D."/>
            <person name="Anantharaman K."/>
            <person name="Lane K.R."/>
            <person name="Thomas B.C."/>
            <person name="Pan C."/>
            <person name="Northen T.R."/>
            <person name="Banfield J.F."/>
        </authorList>
    </citation>
    <scope>NUCLEOTIDE SEQUENCE [LARGE SCALE GENOMIC DNA]</scope>
    <source>
        <strain evidence="2">WS_8</strain>
    </source>
</reference>
<feature type="non-terminal residue" evidence="2">
    <location>
        <position position="95"/>
    </location>
</feature>
<accession>A0A538TDF3</accession>
<dbReference type="InterPro" id="IPR013023">
    <property type="entry name" value="KARI"/>
</dbReference>
<dbReference type="GO" id="GO:0009099">
    <property type="term" value="P:L-valine biosynthetic process"/>
    <property type="evidence" value="ECO:0007669"/>
    <property type="project" value="TreeGrafter"/>
</dbReference>
<keyword evidence="2" id="KW-0560">Oxidoreductase</keyword>
<dbReference type="Pfam" id="PF07991">
    <property type="entry name" value="KARI_N"/>
    <property type="match status" value="1"/>
</dbReference>
<evidence type="ECO:0000313" key="2">
    <source>
        <dbReference type="EMBL" id="TMQ61679.1"/>
    </source>
</evidence>
<dbReference type="GO" id="GO:0009097">
    <property type="term" value="P:isoleucine biosynthetic process"/>
    <property type="evidence" value="ECO:0007669"/>
    <property type="project" value="TreeGrafter"/>
</dbReference>
<dbReference type="GO" id="GO:0016853">
    <property type="term" value="F:isomerase activity"/>
    <property type="evidence" value="ECO:0007669"/>
    <property type="project" value="UniProtKB-KW"/>
</dbReference>
<dbReference type="PANTHER" id="PTHR21371">
    <property type="entry name" value="KETOL-ACID REDUCTOISOMERASE, MITOCHONDRIAL"/>
    <property type="match status" value="1"/>
</dbReference>
<dbReference type="InterPro" id="IPR013116">
    <property type="entry name" value="KARI_N"/>
</dbReference>
<dbReference type="InterPro" id="IPR036291">
    <property type="entry name" value="NAD(P)-bd_dom_sf"/>
</dbReference>
<protein>
    <submittedName>
        <fullName evidence="2">Ketol-acid reductoisomerase</fullName>
        <ecNumber evidence="2">1.1.1.86</ecNumber>
    </submittedName>
</protein>
<sequence>MATVYYDKDADPRALRGKTIAVIGYGSQGHAHAQNLRDSGHDVVVGLQAGSKSWAKAEEDGFSVRETADAARHADIVALLVPDQHHREAYAKIAP</sequence>
<dbReference type="PANTHER" id="PTHR21371:SF1">
    <property type="entry name" value="KETOL-ACID REDUCTOISOMERASE, MITOCHONDRIAL"/>
    <property type="match status" value="1"/>
</dbReference>
<dbReference type="GO" id="GO:0004455">
    <property type="term" value="F:ketol-acid reductoisomerase activity"/>
    <property type="evidence" value="ECO:0007669"/>
    <property type="project" value="UniProtKB-EC"/>
</dbReference>
<gene>
    <name evidence="2" type="ORF">E6K78_12510</name>
</gene>
<dbReference type="Gene3D" id="3.40.50.720">
    <property type="entry name" value="NAD(P)-binding Rossmann-like Domain"/>
    <property type="match status" value="1"/>
</dbReference>
<feature type="domain" description="KARI N-terminal Rossmann" evidence="1">
    <location>
        <begin position="1"/>
        <end position="95"/>
    </location>
</feature>
<proteinExistence type="predicted"/>
<dbReference type="Proteomes" id="UP000316609">
    <property type="component" value="Unassembled WGS sequence"/>
</dbReference>
<dbReference type="GO" id="GO:0005829">
    <property type="term" value="C:cytosol"/>
    <property type="evidence" value="ECO:0007669"/>
    <property type="project" value="TreeGrafter"/>
</dbReference>
<name>A0A538TDF3_UNCEI</name>
<dbReference type="SUPFAM" id="SSF51735">
    <property type="entry name" value="NAD(P)-binding Rossmann-fold domains"/>
    <property type="match status" value="1"/>
</dbReference>